<comment type="caution">
    <text evidence="2">The sequence shown here is derived from an EMBL/GenBank/DDBJ whole genome shotgun (WGS) entry which is preliminary data.</text>
</comment>
<name>A0A8J8B1K1_9FIRM</name>
<feature type="transmembrane region" description="Helical" evidence="1">
    <location>
        <begin position="61"/>
        <end position="83"/>
    </location>
</feature>
<dbReference type="Proteomes" id="UP000675664">
    <property type="component" value="Unassembled WGS sequence"/>
</dbReference>
<dbReference type="RefSeq" id="WP_227018920.1">
    <property type="nucleotide sequence ID" value="NZ_JAGSND010000008.1"/>
</dbReference>
<dbReference type="EMBL" id="JAGSND010000008">
    <property type="protein sequence ID" value="MBR0598793.1"/>
    <property type="molecule type" value="Genomic_DNA"/>
</dbReference>
<feature type="transmembrane region" description="Helical" evidence="1">
    <location>
        <begin position="37"/>
        <end position="55"/>
    </location>
</feature>
<evidence type="ECO:0000313" key="2">
    <source>
        <dbReference type="EMBL" id="MBR0598793.1"/>
    </source>
</evidence>
<evidence type="ECO:0000313" key="3">
    <source>
        <dbReference type="Proteomes" id="UP000675664"/>
    </source>
</evidence>
<dbReference type="AlphaFoldDB" id="A0A8J8B1K1"/>
<reference evidence="2" key="2">
    <citation type="submission" date="2021-04" db="EMBL/GenBank/DDBJ databases">
        <authorList>
            <person name="Liu J."/>
        </authorList>
    </citation>
    <scope>NUCLEOTIDE SEQUENCE</scope>
    <source>
        <strain evidence="2">BAD-6</strain>
    </source>
</reference>
<accession>A0A8J8B1K1</accession>
<protein>
    <recommendedName>
        <fullName evidence="4">DUF2933 domain-containing protein</fullName>
    </recommendedName>
</protein>
<gene>
    <name evidence="2" type="ORF">KCX82_12960</name>
</gene>
<sequence>MNCCKKNENHNDIVNTNQEHIQTDNQKHSCHKSHLKMMALCCGIPILLILLLPLLGYKGFLLGIIPFICPIMMVLMVPMMMLMGKKENSSKGMNHNNKE</sequence>
<organism evidence="2 3">
    <name type="scientific">Sinanaerobacter chloroacetimidivorans</name>
    <dbReference type="NCBI Taxonomy" id="2818044"/>
    <lineage>
        <taxon>Bacteria</taxon>
        <taxon>Bacillati</taxon>
        <taxon>Bacillota</taxon>
        <taxon>Clostridia</taxon>
        <taxon>Peptostreptococcales</taxon>
        <taxon>Anaerovoracaceae</taxon>
        <taxon>Sinanaerobacter</taxon>
    </lineage>
</organism>
<proteinExistence type="predicted"/>
<evidence type="ECO:0000256" key="1">
    <source>
        <dbReference type="SAM" id="Phobius"/>
    </source>
</evidence>
<evidence type="ECO:0008006" key="4">
    <source>
        <dbReference type="Google" id="ProtNLM"/>
    </source>
</evidence>
<keyword evidence="1" id="KW-1133">Transmembrane helix</keyword>
<reference evidence="2" key="1">
    <citation type="submission" date="2021-04" db="EMBL/GenBank/DDBJ databases">
        <title>Sinoanaerobacter chloroacetimidivorans sp. nov., an obligate anaerobic bacterium isolated from anaerobic sludge.</title>
        <authorList>
            <person name="Bao Y."/>
        </authorList>
    </citation>
    <scope>NUCLEOTIDE SEQUENCE</scope>
    <source>
        <strain evidence="2">BAD-6</strain>
    </source>
</reference>
<keyword evidence="1" id="KW-0472">Membrane</keyword>
<keyword evidence="3" id="KW-1185">Reference proteome</keyword>
<keyword evidence="1" id="KW-0812">Transmembrane</keyword>